<name>A0A178INX0_9BACT</name>
<evidence type="ECO:0000256" key="3">
    <source>
        <dbReference type="ARBA" id="ARBA00022618"/>
    </source>
</evidence>
<comment type="caution">
    <text evidence="10">The sequence shown here is derived from an EMBL/GenBank/DDBJ whole genome shotgun (WGS) entry which is preliminary data.</text>
</comment>
<protein>
    <recommendedName>
        <fullName evidence="9">POTRA domain-containing protein</fullName>
    </recommendedName>
</protein>
<evidence type="ECO:0000256" key="7">
    <source>
        <dbReference type="ARBA" id="ARBA00023306"/>
    </source>
</evidence>
<evidence type="ECO:0000259" key="9">
    <source>
        <dbReference type="PROSITE" id="PS51779"/>
    </source>
</evidence>
<sequence>MKAPPGKTIRPRPASWEDLVRDPLPHRVMAPAGRKRRAFSTLRTVGCIAILCTAAWAGFELYRMWESNPARIKAPAQGEPLKTIAFQTNGVLDRAWAERTLAIPPGTGMMALDLFLLRDRLLATGQVRAAVLARNFPDTLSVVIEERDPVARIVAREPGGAPETFLVDRIGTVYSGINYPDALVSSLPYLADVRLRRVENGNGFAPVEGMETVSNLIGTARAYIPALFSRWHSISLARLAPDGVLVVRSADVETLIFGTRDDFFKQVAQLDFIVDESRAQSGIGPIKIVDLSVGRTVSGTQIPVTYGAAPLVPGQARRSPAPARAGEGYVFQP</sequence>
<dbReference type="EMBL" id="LRRQ01000027">
    <property type="protein sequence ID" value="OAM91478.1"/>
    <property type="molecule type" value="Genomic_DNA"/>
</dbReference>
<dbReference type="InterPro" id="IPR013685">
    <property type="entry name" value="POTRA_FtsQ_type"/>
</dbReference>
<keyword evidence="2" id="KW-1003">Cell membrane</keyword>
<dbReference type="GO" id="GO:0051301">
    <property type="term" value="P:cell division"/>
    <property type="evidence" value="ECO:0007669"/>
    <property type="project" value="UniProtKB-KW"/>
</dbReference>
<accession>A0A178INX0</accession>
<keyword evidence="4 8" id="KW-0812">Transmembrane</keyword>
<keyword evidence="5 8" id="KW-1133">Transmembrane helix</keyword>
<dbReference type="AlphaFoldDB" id="A0A178INX0"/>
<feature type="transmembrane region" description="Helical" evidence="8">
    <location>
        <begin position="44"/>
        <end position="65"/>
    </location>
</feature>
<dbReference type="STRING" id="1184151.AW736_03215"/>
<dbReference type="RefSeq" id="WP_068768828.1">
    <property type="nucleotide sequence ID" value="NZ_CP109796.1"/>
</dbReference>
<evidence type="ECO:0000256" key="1">
    <source>
        <dbReference type="ARBA" id="ARBA00004370"/>
    </source>
</evidence>
<dbReference type="GO" id="GO:0016020">
    <property type="term" value="C:membrane"/>
    <property type="evidence" value="ECO:0007669"/>
    <property type="project" value="UniProtKB-SubCell"/>
</dbReference>
<organism evidence="10 11">
    <name type="scientific">Termitidicoccus mucosus</name>
    <dbReference type="NCBI Taxonomy" id="1184151"/>
    <lineage>
        <taxon>Bacteria</taxon>
        <taxon>Pseudomonadati</taxon>
        <taxon>Verrucomicrobiota</taxon>
        <taxon>Opitutia</taxon>
        <taxon>Opitutales</taxon>
        <taxon>Opitutaceae</taxon>
        <taxon>Termitidicoccus</taxon>
    </lineage>
</organism>
<evidence type="ECO:0000313" key="11">
    <source>
        <dbReference type="Proteomes" id="UP000078486"/>
    </source>
</evidence>
<evidence type="ECO:0000256" key="4">
    <source>
        <dbReference type="ARBA" id="ARBA00022692"/>
    </source>
</evidence>
<dbReference type="PROSITE" id="PS51779">
    <property type="entry name" value="POTRA"/>
    <property type="match status" value="1"/>
</dbReference>
<evidence type="ECO:0000256" key="8">
    <source>
        <dbReference type="SAM" id="Phobius"/>
    </source>
</evidence>
<keyword evidence="3" id="KW-0132">Cell division</keyword>
<keyword evidence="11" id="KW-1185">Reference proteome</keyword>
<evidence type="ECO:0000313" key="10">
    <source>
        <dbReference type="EMBL" id="OAM91478.1"/>
    </source>
</evidence>
<evidence type="ECO:0000256" key="5">
    <source>
        <dbReference type="ARBA" id="ARBA00022989"/>
    </source>
</evidence>
<keyword evidence="6 8" id="KW-0472">Membrane</keyword>
<gene>
    <name evidence="10" type="ORF">AW736_03215</name>
</gene>
<evidence type="ECO:0000256" key="6">
    <source>
        <dbReference type="ARBA" id="ARBA00023136"/>
    </source>
</evidence>
<dbReference type="Pfam" id="PF08478">
    <property type="entry name" value="POTRA_1"/>
    <property type="match status" value="1"/>
</dbReference>
<keyword evidence="7" id="KW-0131">Cell cycle</keyword>
<reference evidence="10 11" key="1">
    <citation type="submission" date="2016-01" db="EMBL/GenBank/DDBJ databases">
        <title>High potential of lignocellulose degradation of a new Verrucomicrobia species.</title>
        <authorList>
            <person name="Wang Y."/>
            <person name="Shi Y."/>
            <person name="Qiu Z."/>
            <person name="Liu S."/>
            <person name="Yang H."/>
        </authorList>
    </citation>
    <scope>NUCLEOTIDE SEQUENCE [LARGE SCALE GENOMIC DNA]</scope>
    <source>
        <strain evidence="10 11">TSB47</strain>
    </source>
</reference>
<feature type="domain" description="POTRA" evidence="9">
    <location>
        <begin position="79"/>
        <end position="147"/>
    </location>
</feature>
<evidence type="ECO:0000256" key="2">
    <source>
        <dbReference type="ARBA" id="ARBA00022475"/>
    </source>
</evidence>
<proteinExistence type="predicted"/>
<dbReference type="Proteomes" id="UP000078486">
    <property type="component" value="Unassembled WGS sequence"/>
</dbReference>
<dbReference type="InterPro" id="IPR034746">
    <property type="entry name" value="POTRA"/>
</dbReference>
<comment type="subcellular location">
    <subcellularLocation>
        <location evidence="1">Membrane</location>
    </subcellularLocation>
</comment>
<dbReference type="OrthoDB" id="187274at2"/>